<dbReference type="STRING" id="283909.R7UYZ0"/>
<dbReference type="OMA" id="CKCCVDE"/>
<evidence type="ECO:0000313" key="6">
    <source>
        <dbReference type="Proteomes" id="UP000014760"/>
    </source>
</evidence>
<dbReference type="GO" id="GO:0030864">
    <property type="term" value="C:cortical actin cytoskeleton"/>
    <property type="evidence" value="ECO:0007669"/>
    <property type="project" value="TreeGrafter"/>
</dbReference>
<evidence type="ECO:0000256" key="1">
    <source>
        <dbReference type="ARBA" id="ARBA00022443"/>
    </source>
</evidence>
<evidence type="ECO:0000256" key="2">
    <source>
        <dbReference type="PROSITE-ProRule" id="PRU00192"/>
    </source>
</evidence>
<reference evidence="5" key="3">
    <citation type="submission" date="2015-06" db="UniProtKB">
        <authorList>
            <consortium name="EnsemblMetazoa"/>
        </authorList>
    </citation>
    <scope>IDENTIFICATION</scope>
</reference>
<name>R7UYZ0_CAPTE</name>
<dbReference type="SMART" id="SM00326">
    <property type="entry name" value="SH3"/>
    <property type="match status" value="1"/>
</dbReference>
<dbReference type="GO" id="GO:0030427">
    <property type="term" value="C:site of polarized growth"/>
    <property type="evidence" value="ECO:0007669"/>
    <property type="project" value="TreeGrafter"/>
</dbReference>
<evidence type="ECO:0000313" key="5">
    <source>
        <dbReference type="EnsemblMetazoa" id="CapteP50443"/>
    </source>
</evidence>
<proteinExistence type="predicted"/>
<dbReference type="InterPro" id="IPR001452">
    <property type="entry name" value="SH3_domain"/>
</dbReference>
<dbReference type="AlphaFoldDB" id="R7UYZ0"/>
<dbReference type="Proteomes" id="UP000014760">
    <property type="component" value="Unassembled WGS sequence"/>
</dbReference>
<dbReference type="GO" id="GO:0051015">
    <property type="term" value="F:actin filament binding"/>
    <property type="evidence" value="ECO:0007669"/>
    <property type="project" value="TreeGrafter"/>
</dbReference>
<evidence type="ECO:0000259" key="3">
    <source>
        <dbReference type="PROSITE" id="PS50002"/>
    </source>
</evidence>
<dbReference type="GO" id="GO:0030833">
    <property type="term" value="P:regulation of actin filament polymerization"/>
    <property type="evidence" value="ECO:0007669"/>
    <property type="project" value="TreeGrafter"/>
</dbReference>
<dbReference type="PROSITE" id="PS50002">
    <property type="entry name" value="SH3"/>
    <property type="match status" value="1"/>
</dbReference>
<feature type="non-terminal residue" evidence="4">
    <location>
        <position position="1"/>
    </location>
</feature>
<dbReference type="PRINTS" id="PR00452">
    <property type="entry name" value="SH3DOMAIN"/>
</dbReference>
<sequence length="55" mass="6225">TAVALYDYQAADDDELTFDPGELITNIEFIDPDWWKGQCRGAVGLFPANYVELQE</sequence>
<dbReference type="HOGENOM" id="CLU_186395_2_0_1"/>
<evidence type="ECO:0000313" key="4">
    <source>
        <dbReference type="EMBL" id="ELU11497.1"/>
    </source>
</evidence>
<keyword evidence="1 2" id="KW-0728">SH3 domain</keyword>
<dbReference type="EMBL" id="AMQN01000893">
    <property type="status" value="NOT_ANNOTATED_CDS"/>
    <property type="molecule type" value="Genomic_DNA"/>
</dbReference>
<keyword evidence="6" id="KW-1185">Reference proteome</keyword>
<dbReference type="PANTHER" id="PTHR10829:SF25">
    <property type="entry name" value="DREBRIN-LIKE PROTEIN"/>
    <property type="match status" value="1"/>
</dbReference>
<dbReference type="FunFam" id="2.30.30.40:FF:000398">
    <property type="entry name" value="Hematopoietic cell-specific Lyn substrate 1"/>
    <property type="match status" value="1"/>
</dbReference>
<protein>
    <recommendedName>
        <fullName evidence="3">SH3 domain-containing protein</fullName>
    </recommendedName>
</protein>
<dbReference type="InterPro" id="IPR036028">
    <property type="entry name" value="SH3-like_dom_sf"/>
</dbReference>
<accession>R7UYZ0</accession>
<organism evidence="4">
    <name type="scientific">Capitella teleta</name>
    <name type="common">Polychaete worm</name>
    <dbReference type="NCBI Taxonomy" id="283909"/>
    <lineage>
        <taxon>Eukaryota</taxon>
        <taxon>Metazoa</taxon>
        <taxon>Spiralia</taxon>
        <taxon>Lophotrochozoa</taxon>
        <taxon>Annelida</taxon>
        <taxon>Polychaeta</taxon>
        <taxon>Sedentaria</taxon>
        <taxon>Scolecida</taxon>
        <taxon>Capitellidae</taxon>
        <taxon>Capitella</taxon>
    </lineage>
</organism>
<feature type="domain" description="SH3" evidence="3">
    <location>
        <begin position="1"/>
        <end position="55"/>
    </location>
</feature>
<dbReference type="Gene3D" id="2.30.30.40">
    <property type="entry name" value="SH3 Domains"/>
    <property type="match status" value="1"/>
</dbReference>
<dbReference type="PRINTS" id="PR00499">
    <property type="entry name" value="P67PHOX"/>
</dbReference>
<dbReference type="PANTHER" id="PTHR10829">
    <property type="entry name" value="CORTACTIN AND DREBRIN"/>
    <property type="match status" value="1"/>
</dbReference>
<feature type="non-terminal residue" evidence="4">
    <location>
        <position position="55"/>
    </location>
</feature>
<reference evidence="4 6" key="2">
    <citation type="journal article" date="2013" name="Nature">
        <title>Insights into bilaterian evolution from three spiralian genomes.</title>
        <authorList>
            <person name="Simakov O."/>
            <person name="Marletaz F."/>
            <person name="Cho S.J."/>
            <person name="Edsinger-Gonzales E."/>
            <person name="Havlak P."/>
            <person name="Hellsten U."/>
            <person name="Kuo D.H."/>
            <person name="Larsson T."/>
            <person name="Lv J."/>
            <person name="Arendt D."/>
            <person name="Savage R."/>
            <person name="Osoegawa K."/>
            <person name="de Jong P."/>
            <person name="Grimwood J."/>
            <person name="Chapman J.A."/>
            <person name="Shapiro H."/>
            <person name="Aerts A."/>
            <person name="Otillar R.P."/>
            <person name="Terry A.Y."/>
            <person name="Boore J.L."/>
            <person name="Grigoriev I.V."/>
            <person name="Lindberg D.R."/>
            <person name="Seaver E.C."/>
            <person name="Weisblat D.A."/>
            <person name="Putnam N.H."/>
            <person name="Rokhsar D.S."/>
        </authorList>
    </citation>
    <scope>NUCLEOTIDE SEQUENCE</scope>
    <source>
        <strain evidence="4 6">I ESC-2004</strain>
    </source>
</reference>
<gene>
    <name evidence="4" type="ORF">CAPTEDRAFT_50443</name>
</gene>
<dbReference type="EMBL" id="KB296703">
    <property type="protein sequence ID" value="ELU11497.1"/>
    <property type="molecule type" value="Genomic_DNA"/>
</dbReference>
<dbReference type="OrthoDB" id="5971719at2759"/>
<dbReference type="Pfam" id="PF14604">
    <property type="entry name" value="SH3_9"/>
    <property type="match status" value="1"/>
</dbReference>
<reference evidence="6" key="1">
    <citation type="submission" date="2012-12" db="EMBL/GenBank/DDBJ databases">
        <authorList>
            <person name="Hellsten U."/>
            <person name="Grimwood J."/>
            <person name="Chapman J.A."/>
            <person name="Shapiro H."/>
            <person name="Aerts A."/>
            <person name="Otillar R.P."/>
            <person name="Terry A.Y."/>
            <person name="Boore J.L."/>
            <person name="Simakov O."/>
            <person name="Marletaz F."/>
            <person name="Cho S.-J."/>
            <person name="Edsinger-Gonzales E."/>
            <person name="Havlak P."/>
            <person name="Kuo D.-H."/>
            <person name="Larsson T."/>
            <person name="Lv J."/>
            <person name="Arendt D."/>
            <person name="Savage R."/>
            <person name="Osoegawa K."/>
            <person name="de Jong P."/>
            <person name="Lindberg D.R."/>
            <person name="Seaver E.C."/>
            <person name="Weisblat D.A."/>
            <person name="Putnam N.H."/>
            <person name="Grigoriev I.V."/>
            <person name="Rokhsar D.S."/>
        </authorList>
    </citation>
    <scope>NUCLEOTIDE SEQUENCE</scope>
    <source>
        <strain evidence="6">I ESC-2004</strain>
    </source>
</reference>
<dbReference type="GO" id="GO:0005884">
    <property type="term" value="C:actin filament"/>
    <property type="evidence" value="ECO:0007669"/>
    <property type="project" value="TreeGrafter"/>
</dbReference>
<dbReference type="EnsemblMetazoa" id="CapteT50443">
    <property type="protein sequence ID" value="CapteP50443"/>
    <property type="gene ID" value="CapteG50443"/>
</dbReference>
<dbReference type="SUPFAM" id="SSF50044">
    <property type="entry name" value="SH3-domain"/>
    <property type="match status" value="1"/>
</dbReference>